<dbReference type="PROSITE" id="PS50011">
    <property type="entry name" value="PROTEIN_KINASE_DOM"/>
    <property type="match status" value="1"/>
</dbReference>
<protein>
    <recommendedName>
        <fullName evidence="1">non-specific serine/threonine protein kinase</fullName>
        <ecNumber evidence="1">2.7.11.1</ecNumber>
    </recommendedName>
</protein>
<evidence type="ECO:0000259" key="9">
    <source>
        <dbReference type="PROSITE" id="PS50011"/>
    </source>
</evidence>
<dbReference type="RefSeq" id="WP_344383389.1">
    <property type="nucleotide sequence ID" value="NZ_BAAATA010000012.1"/>
</dbReference>
<dbReference type="SUPFAM" id="SSF53850">
    <property type="entry name" value="Periplasmic binding protein-like II"/>
    <property type="match status" value="1"/>
</dbReference>
<evidence type="ECO:0000256" key="8">
    <source>
        <dbReference type="SAM" id="MobiDB-lite"/>
    </source>
</evidence>
<comment type="caution">
    <text evidence="10">The sequence shown here is derived from an EMBL/GenBank/DDBJ whole genome shotgun (WGS) entry which is preliminary data.</text>
</comment>
<dbReference type="SUPFAM" id="SSF56112">
    <property type="entry name" value="Protein kinase-like (PK-like)"/>
    <property type="match status" value="1"/>
</dbReference>
<dbReference type="PROSITE" id="PS00108">
    <property type="entry name" value="PROTEIN_KINASE_ST"/>
    <property type="match status" value="1"/>
</dbReference>
<dbReference type="EC" id="2.7.11.1" evidence="1"/>
<sequence>MVEGRSGEVIDGRFELVERLGSGGMGTVWRARDLVLHREVAVKQVTPPAPYLAPEGAGASGVLRERVLREARALARISNPHVVTIHHVVEGAEGSFPWLVMELVSGGSLADLLDRGTRLEPREGARIGRQVLAALRTAHAAGICHRDVKPANVLLRPDGNAVLTDFGIAVLQRTDPALATGASTALTATGELIGTPEYIAPERIRGKDDDPASDLWSLGIMLYICIEGHSPMRRPTVLATMAAVLDGEVPPPVRAGALAPVLTELLVADPAQRPSAERLDAMLAAVAEGTGPTVRLPEAGPPAPTARTTAPAAEPDTPSSVPSSSSPSSSLRRRRTWPAVGAAALAVALTVTAVYLAKGPSGDAEGSEDPSRSSARTNKLGLWEPGTLKVAVNDGTVPPSDGDTPTIGPDLARALGDQLGLKVELFYIESPSDMINGLLNREDENALAPGPPAETFDLAMPGGPDDFDGDEQDLVLIHYFDVGYAVVAPWETAQGIRSKADLCGKNFSFLNHGFVEEAVKKTSTELCGKHSIDEALRTDTLHGRITALPFAVEQVRASDGELHLTKVDLTDDIPLGMAVDSSDTALRDALMKALDKLIASGEYAAILKAQGLEHGAVAKAGTVHHGF</sequence>
<keyword evidence="6 7" id="KW-0067">ATP-binding</keyword>
<evidence type="ECO:0000256" key="4">
    <source>
        <dbReference type="ARBA" id="ARBA00022741"/>
    </source>
</evidence>
<dbReference type="EMBL" id="BAAATA010000012">
    <property type="protein sequence ID" value="GAA2488916.1"/>
    <property type="molecule type" value="Genomic_DNA"/>
</dbReference>
<keyword evidence="11" id="KW-1185">Reference proteome</keyword>
<gene>
    <name evidence="10" type="ORF">GCM10010406_26400</name>
</gene>
<keyword evidence="2" id="KW-0723">Serine/threonine-protein kinase</keyword>
<feature type="binding site" evidence="7">
    <location>
        <position position="43"/>
    </location>
    <ligand>
        <name>ATP</name>
        <dbReference type="ChEBI" id="CHEBI:30616"/>
    </ligand>
</feature>
<dbReference type="SMART" id="SM00220">
    <property type="entry name" value="S_TKc"/>
    <property type="match status" value="1"/>
</dbReference>
<dbReference type="CDD" id="cd14014">
    <property type="entry name" value="STKc_PknB_like"/>
    <property type="match status" value="1"/>
</dbReference>
<dbReference type="Gene3D" id="3.30.200.20">
    <property type="entry name" value="Phosphorylase Kinase, domain 1"/>
    <property type="match status" value="1"/>
</dbReference>
<dbReference type="InterPro" id="IPR000719">
    <property type="entry name" value="Prot_kinase_dom"/>
</dbReference>
<feature type="region of interest" description="Disordered" evidence="8">
    <location>
        <begin position="291"/>
        <end position="334"/>
    </location>
</feature>
<keyword evidence="4 7" id="KW-0547">Nucleotide-binding</keyword>
<organism evidence="10 11">
    <name type="scientific">Streptomyces thermolineatus</name>
    <dbReference type="NCBI Taxonomy" id="44033"/>
    <lineage>
        <taxon>Bacteria</taxon>
        <taxon>Bacillati</taxon>
        <taxon>Actinomycetota</taxon>
        <taxon>Actinomycetes</taxon>
        <taxon>Kitasatosporales</taxon>
        <taxon>Streptomycetaceae</taxon>
        <taxon>Streptomyces</taxon>
    </lineage>
</organism>
<evidence type="ECO:0000313" key="10">
    <source>
        <dbReference type="EMBL" id="GAA2488916.1"/>
    </source>
</evidence>
<accession>A0ABN3LUY0</accession>
<feature type="domain" description="Protein kinase" evidence="9">
    <location>
        <begin position="14"/>
        <end position="283"/>
    </location>
</feature>
<dbReference type="InterPro" id="IPR011009">
    <property type="entry name" value="Kinase-like_dom_sf"/>
</dbReference>
<dbReference type="Pfam" id="PF00069">
    <property type="entry name" value="Pkinase"/>
    <property type="match status" value="1"/>
</dbReference>
<evidence type="ECO:0000256" key="3">
    <source>
        <dbReference type="ARBA" id="ARBA00022679"/>
    </source>
</evidence>
<keyword evidence="3" id="KW-0808">Transferase</keyword>
<dbReference type="Gene3D" id="3.40.190.10">
    <property type="entry name" value="Periplasmic binding protein-like II"/>
    <property type="match status" value="2"/>
</dbReference>
<evidence type="ECO:0000256" key="7">
    <source>
        <dbReference type="PROSITE-ProRule" id="PRU10141"/>
    </source>
</evidence>
<dbReference type="InterPro" id="IPR017441">
    <property type="entry name" value="Protein_kinase_ATP_BS"/>
</dbReference>
<dbReference type="InterPro" id="IPR008271">
    <property type="entry name" value="Ser/Thr_kinase_AS"/>
</dbReference>
<feature type="region of interest" description="Disordered" evidence="8">
    <location>
        <begin position="360"/>
        <end position="379"/>
    </location>
</feature>
<evidence type="ECO:0000256" key="1">
    <source>
        <dbReference type="ARBA" id="ARBA00012513"/>
    </source>
</evidence>
<dbReference type="PROSITE" id="PS00107">
    <property type="entry name" value="PROTEIN_KINASE_ATP"/>
    <property type="match status" value="1"/>
</dbReference>
<dbReference type="PANTHER" id="PTHR43289:SF6">
    <property type="entry name" value="SERINE_THREONINE-PROTEIN KINASE NEKL-3"/>
    <property type="match status" value="1"/>
</dbReference>
<dbReference type="PANTHER" id="PTHR43289">
    <property type="entry name" value="MITOGEN-ACTIVATED PROTEIN KINASE KINASE KINASE 20-RELATED"/>
    <property type="match status" value="1"/>
</dbReference>
<evidence type="ECO:0000256" key="6">
    <source>
        <dbReference type="ARBA" id="ARBA00022840"/>
    </source>
</evidence>
<feature type="compositionally biased region" description="Low complexity" evidence="8">
    <location>
        <begin position="305"/>
        <end position="330"/>
    </location>
</feature>
<evidence type="ECO:0000313" key="11">
    <source>
        <dbReference type="Proteomes" id="UP001501358"/>
    </source>
</evidence>
<dbReference type="Proteomes" id="UP001501358">
    <property type="component" value="Unassembled WGS sequence"/>
</dbReference>
<proteinExistence type="predicted"/>
<dbReference type="Gene3D" id="1.10.510.10">
    <property type="entry name" value="Transferase(Phosphotransferase) domain 1"/>
    <property type="match status" value="1"/>
</dbReference>
<reference evidence="10 11" key="1">
    <citation type="journal article" date="2019" name="Int. J. Syst. Evol. Microbiol.">
        <title>The Global Catalogue of Microorganisms (GCM) 10K type strain sequencing project: providing services to taxonomists for standard genome sequencing and annotation.</title>
        <authorList>
            <consortium name="The Broad Institute Genomics Platform"/>
            <consortium name="The Broad Institute Genome Sequencing Center for Infectious Disease"/>
            <person name="Wu L."/>
            <person name="Ma J."/>
        </authorList>
    </citation>
    <scope>NUCLEOTIDE SEQUENCE [LARGE SCALE GENOMIC DNA]</scope>
    <source>
        <strain evidence="10 11">JCM 6307</strain>
    </source>
</reference>
<evidence type="ECO:0000256" key="5">
    <source>
        <dbReference type="ARBA" id="ARBA00022777"/>
    </source>
</evidence>
<evidence type="ECO:0000256" key="2">
    <source>
        <dbReference type="ARBA" id="ARBA00022527"/>
    </source>
</evidence>
<name>A0ABN3LUY0_9ACTN</name>
<keyword evidence="5" id="KW-0418">Kinase</keyword>